<evidence type="ECO:0008006" key="9">
    <source>
        <dbReference type="Google" id="ProtNLM"/>
    </source>
</evidence>
<dbReference type="Pfam" id="PF17921">
    <property type="entry name" value="Integrase_H2C2"/>
    <property type="match status" value="1"/>
</dbReference>
<evidence type="ECO:0000259" key="6">
    <source>
        <dbReference type="PROSITE" id="PS50994"/>
    </source>
</evidence>
<feature type="domain" description="Integrase catalytic" evidence="6">
    <location>
        <begin position="91"/>
        <end position="255"/>
    </location>
</feature>
<dbReference type="Gene3D" id="3.30.40.10">
    <property type="entry name" value="Zinc/RING finger domain, C3HC4 (zinc finger)"/>
    <property type="match status" value="1"/>
</dbReference>
<dbReference type="AlphaFoldDB" id="A0A1Y1IE34"/>
<protein>
    <recommendedName>
        <fullName evidence="9">Integrase catalytic domain-containing protein</fullName>
    </recommendedName>
</protein>
<dbReference type="InterPro" id="IPR041588">
    <property type="entry name" value="Integrase_H2C2"/>
</dbReference>
<dbReference type="STRING" id="105231.A0A1Y1IE34"/>
<dbReference type="Pfam" id="PF00628">
    <property type="entry name" value="PHD"/>
    <property type="match status" value="1"/>
</dbReference>
<evidence type="ECO:0000256" key="3">
    <source>
        <dbReference type="ARBA" id="ARBA00022833"/>
    </source>
</evidence>
<dbReference type="CDD" id="cd15543">
    <property type="entry name" value="PHD_RSF1"/>
    <property type="match status" value="1"/>
</dbReference>
<gene>
    <name evidence="7" type="ORF">KFL_005000010</name>
</gene>
<dbReference type="InterPro" id="IPR001584">
    <property type="entry name" value="Integrase_cat-core"/>
</dbReference>
<dbReference type="SUPFAM" id="SSF57903">
    <property type="entry name" value="FYVE/PHD zinc finger"/>
    <property type="match status" value="1"/>
</dbReference>
<dbReference type="GO" id="GO:0003676">
    <property type="term" value="F:nucleic acid binding"/>
    <property type="evidence" value="ECO:0007669"/>
    <property type="project" value="InterPro"/>
</dbReference>
<feature type="domain" description="PHD-type" evidence="5">
    <location>
        <begin position="401"/>
        <end position="451"/>
    </location>
</feature>
<evidence type="ECO:0000259" key="5">
    <source>
        <dbReference type="PROSITE" id="PS50016"/>
    </source>
</evidence>
<proteinExistence type="predicted"/>
<dbReference type="PROSITE" id="PS50994">
    <property type="entry name" value="INTEGRASE"/>
    <property type="match status" value="1"/>
</dbReference>
<dbReference type="InterPro" id="IPR036397">
    <property type="entry name" value="RNaseH_sf"/>
</dbReference>
<dbReference type="Pfam" id="PF00665">
    <property type="entry name" value="rve"/>
    <property type="match status" value="1"/>
</dbReference>
<organism evidence="7 8">
    <name type="scientific">Klebsormidium nitens</name>
    <name type="common">Green alga</name>
    <name type="synonym">Ulothrix nitens</name>
    <dbReference type="NCBI Taxonomy" id="105231"/>
    <lineage>
        <taxon>Eukaryota</taxon>
        <taxon>Viridiplantae</taxon>
        <taxon>Streptophyta</taxon>
        <taxon>Klebsormidiophyceae</taxon>
        <taxon>Klebsormidiales</taxon>
        <taxon>Klebsormidiaceae</taxon>
        <taxon>Klebsormidium</taxon>
    </lineage>
</organism>
<dbReference type="InterPro" id="IPR011011">
    <property type="entry name" value="Znf_FYVE_PHD"/>
</dbReference>
<evidence type="ECO:0000313" key="7">
    <source>
        <dbReference type="EMBL" id="GAQ89224.1"/>
    </source>
</evidence>
<evidence type="ECO:0000256" key="2">
    <source>
        <dbReference type="ARBA" id="ARBA00022771"/>
    </source>
</evidence>
<feature type="non-terminal residue" evidence="7">
    <location>
        <position position="1"/>
    </location>
</feature>
<dbReference type="InterPro" id="IPR013083">
    <property type="entry name" value="Znf_RING/FYVE/PHD"/>
</dbReference>
<dbReference type="Gene3D" id="3.30.420.10">
    <property type="entry name" value="Ribonuclease H-like superfamily/Ribonuclease H"/>
    <property type="match status" value="1"/>
</dbReference>
<evidence type="ECO:0000313" key="8">
    <source>
        <dbReference type="Proteomes" id="UP000054558"/>
    </source>
</evidence>
<name>A0A1Y1IE34_KLENI</name>
<evidence type="ECO:0000256" key="4">
    <source>
        <dbReference type="PROSITE-ProRule" id="PRU00146"/>
    </source>
</evidence>
<accession>A0A1Y1IE34</accession>
<dbReference type="GO" id="GO:0008270">
    <property type="term" value="F:zinc ion binding"/>
    <property type="evidence" value="ECO:0007669"/>
    <property type="project" value="UniProtKB-KW"/>
</dbReference>
<keyword evidence="2 4" id="KW-0863">Zinc-finger</keyword>
<reference evidence="7 8" key="1">
    <citation type="journal article" date="2014" name="Nat. Commun.">
        <title>Klebsormidium flaccidum genome reveals primary factors for plant terrestrial adaptation.</title>
        <authorList>
            <person name="Hori K."/>
            <person name="Maruyama F."/>
            <person name="Fujisawa T."/>
            <person name="Togashi T."/>
            <person name="Yamamoto N."/>
            <person name="Seo M."/>
            <person name="Sato S."/>
            <person name="Yamada T."/>
            <person name="Mori H."/>
            <person name="Tajima N."/>
            <person name="Moriyama T."/>
            <person name="Ikeuchi M."/>
            <person name="Watanabe M."/>
            <person name="Wada H."/>
            <person name="Kobayashi K."/>
            <person name="Saito M."/>
            <person name="Masuda T."/>
            <person name="Sasaki-Sekimoto Y."/>
            <person name="Mashiguchi K."/>
            <person name="Awai K."/>
            <person name="Shimojima M."/>
            <person name="Masuda S."/>
            <person name="Iwai M."/>
            <person name="Nobusawa T."/>
            <person name="Narise T."/>
            <person name="Kondo S."/>
            <person name="Saito H."/>
            <person name="Sato R."/>
            <person name="Murakawa M."/>
            <person name="Ihara Y."/>
            <person name="Oshima-Yamada Y."/>
            <person name="Ohtaka K."/>
            <person name="Satoh M."/>
            <person name="Sonobe K."/>
            <person name="Ishii M."/>
            <person name="Ohtani R."/>
            <person name="Kanamori-Sato M."/>
            <person name="Honoki R."/>
            <person name="Miyazaki D."/>
            <person name="Mochizuki H."/>
            <person name="Umetsu J."/>
            <person name="Higashi K."/>
            <person name="Shibata D."/>
            <person name="Kamiya Y."/>
            <person name="Sato N."/>
            <person name="Nakamura Y."/>
            <person name="Tabata S."/>
            <person name="Ida S."/>
            <person name="Kurokawa K."/>
            <person name="Ohta H."/>
        </authorList>
    </citation>
    <scope>NUCLEOTIDE SEQUENCE [LARGE SCALE GENOMIC DNA]</scope>
    <source>
        <strain evidence="7 8">NIES-2285</strain>
    </source>
</reference>
<dbReference type="InterPro" id="IPR052160">
    <property type="entry name" value="Gypsy_RT_Integrase-like"/>
</dbReference>
<dbReference type="GO" id="GO:0015074">
    <property type="term" value="P:DNA integration"/>
    <property type="evidence" value="ECO:0007669"/>
    <property type="project" value="InterPro"/>
</dbReference>
<dbReference type="InterPro" id="IPR001965">
    <property type="entry name" value="Znf_PHD"/>
</dbReference>
<dbReference type="OrthoDB" id="2016337at2759"/>
<keyword evidence="1" id="KW-0479">Metal-binding</keyword>
<dbReference type="PANTHER" id="PTHR47266">
    <property type="entry name" value="ENDONUCLEASE-RELATED"/>
    <property type="match status" value="1"/>
</dbReference>
<dbReference type="SMART" id="SM00249">
    <property type="entry name" value="PHD"/>
    <property type="match status" value="1"/>
</dbReference>
<keyword evidence="3" id="KW-0862">Zinc</keyword>
<dbReference type="EMBL" id="DF237449">
    <property type="protein sequence ID" value="GAQ89224.1"/>
    <property type="molecule type" value="Genomic_DNA"/>
</dbReference>
<dbReference type="Gene3D" id="1.10.340.70">
    <property type="match status" value="1"/>
</dbReference>
<dbReference type="OMA" id="HERAGHF"/>
<dbReference type="SUPFAM" id="SSF53098">
    <property type="entry name" value="Ribonuclease H-like"/>
    <property type="match status" value="1"/>
</dbReference>
<evidence type="ECO:0000256" key="1">
    <source>
        <dbReference type="ARBA" id="ARBA00022723"/>
    </source>
</evidence>
<sequence length="493" mass="54913">HRARQYRWAGNHLVRRMEGGGERVVPRVGERERLIRDVHERAGHFGVKKTLSLLAPHYWWLGLATDVAQVVRGCEACDRVKAAFNVKHPTLQPLPIKGLFYRWGLDFAGPLPKSSRGQQYVLVMVEHFSKTIILAPTQDKEPGTVAGVFTREVLTRFGACAEVVTDRGGEFGGEFQACLDAALIDHRATSAYHPQANGLNERVVGLVKRALRKWCLGHAAEEWDVYLPWVAMGYNFSAQASLAGFSPYQILFGRDPVVPGAIKVALEEPLDLDHPERLKALVAQRAALFRRWMPMAMGNLQIAQHRDTLRYAKTRSGAWKPQLIQYGVGDYVYLQREMLDTLDIRAGERILRMRSVEANGVLELEGSDARTVRVHVERCAPCHRPDVDGRLDPRAAVPSPDFACTRCKKATGAARMLLCDGCGAGWHLECLDQPLSAVPEGDWYCGRCRTAQDLLARESAAPWVGPAERARAQGPGGDSAAACYWLYLWCRDA</sequence>
<dbReference type="InterPro" id="IPR019787">
    <property type="entry name" value="Znf_PHD-finger"/>
</dbReference>
<keyword evidence="8" id="KW-1185">Reference proteome</keyword>
<dbReference type="Proteomes" id="UP000054558">
    <property type="component" value="Unassembled WGS sequence"/>
</dbReference>
<dbReference type="InterPro" id="IPR012337">
    <property type="entry name" value="RNaseH-like_sf"/>
</dbReference>
<dbReference type="PROSITE" id="PS50016">
    <property type="entry name" value="ZF_PHD_2"/>
    <property type="match status" value="1"/>
</dbReference>